<organism evidence="1 2">
    <name type="scientific">Parasphingorhabdus cellanae</name>
    <dbReference type="NCBI Taxonomy" id="2806553"/>
    <lineage>
        <taxon>Bacteria</taxon>
        <taxon>Pseudomonadati</taxon>
        <taxon>Pseudomonadota</taxon>
        <taxon>Alphaproteobacteria</taxon>
        <taxon>Sphingomonadales</taxon>
        <taxon>Sphingomonadaceae</taxon>
        <taxon>Parasphingorhabdus</taxon>
    </lineage>
</organism>
<sequence length="143" mass="16300">MTGYWSVSISSTRKPKDNFDVRSMTDALGLKVLGSHINWKRLREDPPYTVEESFMHHVLQDDVQKIRDHVARTGKTPFMGEFGAIDLIPVAERVQYQKAVRTAFDAVGIGMCAWAYTNTFPLYDSRTKEWLPGMLDAMGLKDK</sequence>
<keyword evidence="2" id="KW-1185">Reference proteome</keyword>
<name>A0ABX7T324_9SPHN</name>
<evidence type="ECO:0000313" key="1">
    <source>
        <dbReference type="EMBL" id="QTD55207.1"/>
    </source>
</evidence>
<dbReference type="Proteomes" id="UP000663923">
    <property type="component" value="Chromosome"/>
</dbReference>
<dbReference type="RefSeq" id="WP_207987031.1">
    <property type="nucleotide sequence ID" value="NZ_CP071794.1"/>
</dbReference>
<dbReference type="InterPro" id="IPR017853">
    <property type="entry name" value="GH"/>
</dbReference>
<reference evidence="1 2" key="1">
    <citation type="submission" date="2021-03" db="EMBL/GenBank/DDBJ databases">
        <title>Complete genome of Parasphingorhabdus_sp.JHSY0214.</title>
        <authorList>
            <person name="Yoo J.H."/>
            <person name="Bae J.W."/>
        </authorList>
    </citation>
    <scope>NUCLEOTIDE SEQUENCE [LARGE SCALE GENOMIC DNA]</scope>
    <source>
        <strain evidence="1 2">JHSY0214</strain>
    </source>
</reference>
<dbReference type="SUPFAM" id="SSF51445">
    <property type="entry name" value="(Trans)glycosidases"/>
    <property type="match status" value="1"/>
</dbReference>
<proteinExistence type="predicted"/>
<dbReference type="Gene3D" id="3.20.20.80">
    <property type="entry name" value="Glycosidases"/>
    <property type="match status" value="1"/>
</dbReference>
<accession>A0ABX7T324</accession>
<protein>
    <submittedName>
        <fullName evidence="1">Uncharacterized protein</fullName>
    </submittedName>
</protein>
<gene>
    <name evidence="1" type="ORF">J4G78_13375</name>
</gene>
<evidence type="ECO:0000313" key="2">
    <source>
        <dbReference type="Proteomes" id="UP000663923"/>
    </source>
</evidence>
<dbReference type="EMBL" id="CP071794">
    <property type="protein sequence ID" value="QTD55207.1"/>
    <property type="molecule type" value="Genomic_DNA"/>
</dbReference>